<organism evidence="1 2">
    <name type="scientific">Brassica carinata</name>
    <name type="common">Ethiopian mustard</name>
    <name type="synonym">Abyssinian cabbage</name>
    <dbReference type="NCBI Taxonomy" id="52824"/>
    <lineage>
        <taxon>Eukaryota</taxon>
        <taxon>Viridiplantae</taxon>
        <taxon>Streptophyta</taxon>
        <taxon>Embryophyta</taxon>
        <taxon>Tracheophyta</taxon>
        <taxon>Spermatophyta</taxon>
        <taxon>Magnoliopsida</taxon>
        <taxon>eudicotyledons</taxon>
        <taxon>Gunneridae</taxon>
        <taxon>Pentapetalae</taxon>
        <taxon>rosids</taxon>
        <taxon>malvids</taxon>
        <taxon>Brassicales</taxon>
        <taxon>Brassicaceae</taxon>
        <taxon>Brassiceae</taxon>
        <taxon>Brassica</taxon>
    </lineage>
</organism>
<keyword evidence="2" id="KW-1185">Reference proteome</keyword>
<name>A0A8X7V1G4_BRACI</name>
<proteinExistence type="predicted"/>
<sequence length="100" mass="10950">MCPVPGTTAKKGDAVMSGATIRLQHMNDPEMAPQLADLEMIQIRILGITGSLYSEGAGRQVCGISEKRADNVWLAAEGVYLPVNETWHSEKYWIKAELSC</sequence>
<evidence type="ECO:0000313" key="2">
    <source>
        <dbReference type="Proteomes" id="UP000886595"/>
    </source>
</evidence>
<protein>
    <submittedName>
        <fullName evidence="1">Uncharacterized protein</fullName>
    </submittedName>
</protein>
<dbReference type="EMBL" id="JAAMPC010000008">
    <property type="protein sequence ID" value="KAG2298682.1"/>
    <property type="molecule type" value="Genomic_DNA"/>
</dbReference>
<gene>
    <name evidence="1" type="ORF">Bca52824_035154</name>
</gene>
<dbReference type="AlphaFoldDB" id="A0A8X7V1G4"/>
<accession>A0A8X7V1G4</accession>
<dbReference type="OrthoDB" id="5588846at2759"/>
<dbReference type="Proteomes" id="UP000886595">
    <property type="component" value="Unassembled WGS sequence"/>
</dbReference>
<reference evidence="1 2" key="1">
    <citation type="submission" date="2020-02" db="EMBL/GenBank/DDBJ databases">
        <authorList>
            <person name="Ma Q."/>
            <person name="Huang Y."/>
            <person name="Song X."/>
            <person name="Pei D."/>
        </authorList>
    </citation>
    <scope>NUCLEOTIDE SEQUENCE [LARGE SCALE GENOMIC DNA]</scope>
    <source>
        <strain evidence="1">Sxm20200214</strain>
        <tissue evidence="1">Leaf</tissue>
    </source>
</reference>
<comment type="caution">
    <text evidence="1">The sequence shown here is derived from an EMBL/GenBank/DDBJ whole genome shotgun (WGS) entry which is preliminary data.</text>
</comment>
<evidence type="ECO:0000313" key="1">
    <source>
        <dbReference type="EMBL" id="KAG2298682.1"/>
    </source>
</evidence>